<comment type="cofactor">
    <cofactor evidence="1">
        <name>thiamine diphosphate</name>
        <dbReference type="ChEBI" id="CHEBI:58937"/>
    </cofactor>
</comment>
<dbReference type="EMBL" id="AONQ01000036">
    <property type="protein sequence ID" value="EME69373.1"/>
    <property type="molecule type" value="Genomic_DNA"/>
</dbReference>
<dbReference type="InterPro" id="IPR009014">
    <property type="entry name" value="Transketo_C/PFOR_II"/>
</dbReference>
<keyword evidence="6" id="KW-0786">Thiamine pyrophosphate</keyword>
<dbReference type="InterPro" id="IPR001017">
    <property type="entry name" value="DH_E1"/>
</dbReference>
<comment type="caution">
    <text evidence="9">The sequence shown here is derived from an EMBL/GenBank/DDBJ whole genome shotgun (WGS) entry which is preliminary data.</text>
</comment>
<organism evidence="9 10">
    <name type="scientific">Paramagnetospirillum caucaseum</name>
    <dbReference type="NCBI Taxonomy" id="1244869"/>
    <lineage>
        <taxon>Bacteria</taxon>
        <taxon>Pseudomonadati</taxon>
        <taxon>Pseudomonadota</taxon>
        <taxon>Alphaproteobacteria</taxon>
        <taxon>Rhodospirillales</taxon>
        <taxon>Magnetospirillaceae</taxon>
        <taxon>Paramagnetospirillum</taxon>
    </lineage>
</organism>
<dbReference type="Gene3D" id="3.40.50.920">
    <property type="match status" value="1"/>
</dbReference>
<dbReference type="PANTHER" id="PTHR43257">
    <property type="entry name" value="PYRUVATE DEHYDROGENASE E1 COMPONENT BETA SUBUNIT"/>
    <property type="match status" value="1"/>
</dbReference>
<accession>M3A9A9</accession>
<evidence type="ECO:0000256" key="2">
    <source>
        <dbReference type="ARBA" id="ARBA00003906"/>
    </source>
</evidence>
<evidence type="ECO:0000256" key="4">
    <source>
        <dbReference type="ARBA" id="ARBA00013321"/>
    </source>
</evidence>
<evidence type="ECO:0000256" key="3">
    <source>
        <dbReference type="ARBA" id="ARBA00011301"/>
    </source>
</evidence>
<sequence length="660" mass="70220">MDGCEVAFEPLAALGAMMLSRECDRREAIAVRQGKAPFHVSSVGHESLAALAQLIRPGDLVFPHYRDKALLLALGTPVRELARLLLGKADSLANGRQMPGHFGDRERGVWSALSPVAHHLLPACGFAWAMKSRGLPHVAMALTGEASCRQGEFFEAVAFAVERRLPVLFVVEDNGFGISTPTADLNPLALGMLDGVPVTRVDGRDPGGLFEAARPVMAGLRGGGGPAILWCELDRLEGHSSFDDQRGYLPEEAIRAKWERDPVAAAMERAVASGLVSGDGMAERRRTMADEVYAIFQEVMAEPDPEPVAALGDRLAPSAADLPAFRLPQDFSDRRWTMARAVGVALQGIFERDSSCLLFGEDVEDPKGGVFGLTRGQSTRFPGRVHNSPLAEATIAGVAAGLAGAGIRPFLEMQFVDFCGPALSQIVNDLATLRWRSAGAWTCPAVIYAPYGGYVAGAGMWHSQACEAAFFQVPGLRVAVPSTPADAVGLFWTAAHAGDPAVILVPKRLFPVSEAVPQELPAIPFGKAKLLRDGEGITVICWGNTVRVVLEAVSLLEPDASVEVFDLRSLAPWDKAAVLNSVGKTGRLLVVQEDNVSGGVGQMIVSEVCADATAWSRLACPPRILGRPDVHIGFSGAYGDAYLPQPQTVAETIRDMTGAA</sequence>
<dbReference type="AlphaFoldDB" id="M3A9A9"/>
<dbReference type="eggNOG" id="COG1071">
    <property type="taxonomic scope" value="Bacteria"/>
</dbReference>
<dbReference type="CDD" id="cd02000">
    <property type="entry name" value="TPP_E1_PDC_ADC_BCADC"/>
    <property type="match status" value="1"/>
</dbReference>
<keyword evidence="5" id="KW-0560">Oxidoreductase</keyword>
<evidence type="ECO:0000256" key="7">
    <source>
        <dbReference type="ARBA" id="ARBA00030680"/>
    </source>
</evidence>
<dbReference type="Proteomes" id="UP000011744">
    <property type="component" value="Unassembled WGS sequence"/>
</dbReference>
<evidence type="ECO:0000313" key="10">
    <source>
        <dbReference type="Proteomes" id="UP000011744"/>
    </source>
</evidence>
<dbReference type="Pfam" id="PF02780">
    <property type="entry name" value="Transketolase_C"/>
    <property type="match status" value="1"/>
</dbReference>
<dbReference type="SUPFAM" id="SSF52518">
    <property type="entry name" value="Thiamin diphosphate-binding fold (THDP-binding)"/>
    <property type="match status" value="2"/>
</dbReference>
<reference evidence="9 10" key="1">
    <citation type="journal article" date="2014" name="Genome Announc.">
        <title>Draft Genome Sequence of Magnetospirillum sp. Strain SO-1, a Freshwater Magnetotactic Bacterium Isolated from the Ol'khovka River, Russia.</title>
        <authorList>
            <person name="Grouzdev D.S."/>
            <person name="Dziuba M.V."/>
            <person name="Sukhacheva M.S."/>
            <person name="Mardanov A.V."/>
            <person name="Beletskiy A.V."/>
            <person name="Kuznetsov B.B."/>
            <person name="Skryabin K.G."/>
        </authorList>
    </citation>
    <scope>NUCLEOTIDE SEQUENCE [LARGE SCALE GENOMIC DNA]</scope>
    <source>
        <strain evidence="9 10">SO-1</strain>
    </source>
</reference>
<dbReference type="SUPFAM" id="SSF52922">
    <property type="entry name" value="TK C-terminal domain-like"/>
    <property type="match status" value="1"/>
</dbReference>
<dbReference type="RefSeq" id="WP_008618537.1">
    <property type="nucleotide sequence ID" value="NZ_AONQ01000036.1"/>
</dbReference>
<name>M3A9A9_9PROT</name>
<evidence type="ECO:0000256" key="5">
    <source>
        <dbReference type="ARBA" id="ARBA00023002"/>
    </source>
</evidence>
<dbReference type="Pfam" id="PF00676">
    <property type="entry name" value="E1_dh"/>
    <property type="match status" value="1"/>
</dbReference>
<dbReference type="InterPro" id="IPR029061">
    <property type="entry name" value="THDP-binding"/>
</dbReference>
<comment type="function">
    <text evidence="2">E1 component of the 2-oxoglutarate dehydrogenase (OGDH) complex which catalyzes the decarboxylation of 2-oxoglutarate, the first step in the conversion of 2-oxoglutarate to succinyl-CoA and CO(2).</text>
</comment>
<dbReference type="OrthoDB" id="9780894at2"/>
<dbReference type="GO" id="GO:0016624">
    <property type="term" value="F:oxidoreductase activity, acting on the aldehyde or oxo group of donors, disulfide as acceptor"/>
    <property type="evidence" value="ECO:0007669"/>
    <property type="project" value="InterPro"/>
</dbReference>
<dbReference type="InterPro" id="IPR005475">
    <property type="entry name" value="Transketolase-like_Pyr-bd"/>
</dbReference>
<dbReference type="Pfam" id="PF02779">
    <property type="entry name" value="Transket_pyr"/>
    <property type="match status" value="1"/>
</dbReference>
<dbReference type="InterPro" id="IPR033248">
    <property type="entry name" value="Transketolase_C"/>
</dbReference>
<gene>
    <name evidence="9" type="ORF">H261_13818</name>
</gene>
<keyword evidence="10" id="KW-1185">Reference proteome</keyword>
<protein>
    <recommendedName>
        <fullName evidence="4">2-oxoglutarate dehydrogenase E1 component</fullName>
    </recommendedName>
    <alternativeName>
        <fullName evidence="7">Alpha-ketoglutarate dehydrogenase</fullName>
    </alternativeName>
</protein>
<dbReference type="PATRIC" id="fig|1244869.3.peg.2786"/>
<evidence type="ECO:0000259" key="8">
    <source>
        <dbReference type="SMART" id="SM00861"/>
    </source>
</evidence>
<evidence type="ECO:0000256" key="1">
    <source>
        <dbReference type="ARBA" id="ARBA00001964"/>
    </source>
</evidence>
<comment type="subunit">
    <text evidence="3">Homodimer. Part of the 2-oxoglutarate dehydrogenase (OGDH) complex composed of E1 (2-oxoglutarate dehydrogenase), E2 (dihydrolipoamide succinyltransferase) and E3 (dihydrolipoamide dehydrogenase); the complex contains multiple copies of the three enzymatic components (E1, E2 and E3).</text>
</comment>
<dbReference type="eggNOG" id="COG0022">
    <property type="taxonomic scope" value="Bacteria"/>
</dbReference>
<dbReference type="PANTHER" id="PTHR43257:SF2">
    <property type="entry name" value="PYRUVATE DEHYDROGENASE E1 COMPONENT SUBUNIT BETA"/>
    <property type="match status" value="1"/>
</dbReference>
<dbReference type="SMART" id="SM00861">
    <property type="entry name" value="Transket_pyr"/>
    <property type="match status" value="1"/>
</dbReference>
<evidence type="ECO:0000256" key="6">
    <source>
        <dbReference type="ARBA" id="ARBA00023052"/>
    </source>
</evidence>
<dbReference type="Gene3D" id="3.40.50.970">
    <property type="match status" value="2"/>
</dbReference>
<proteinExistence type="predicted"/>
<evidence type="ECO:0000313" key="9">
    <source>
        <dbReference type="EMBL" id="EME69373.1"/>
    </source>
</evidence>
<dbReference type="STRING" id="1244869.H261_13818"/>
<feature type="domain" description="Transketolase-like pyrimidine-binding" evidence="8">
    <location>
        <begin position="336"/>
        <end position="512"/>
    </location>
</feature>